<dbReference type="NCBIfam" id="TIGR03237">
    <property type="entry name" value="dnd_assoc_2"/>
    <property type="match status" value="1"/>
</dbReference>
<accession>A0A1I2TV28</accession>
<dbReference type="Gene3D" id="3.40.50.300">
    <property type="entry name" value="P-loop containing nucleotide triphosphate hydrolases"/>
    <property type="match status" value="2"/>
</dbReference>
<dbReference type="PANTHER" id="PTHR42957:SF1">
    <property type="entry name" value="HELICASE MJ1565-RELATED"/>
    <property type="match status" value="1"/>
</dbReference>
<reference evidence="4" key="1">
    <citation type="submission" date="2016-10" db="EMBL/GenBank/DDBJ databases">
        <authorList>
            <person name="Varghese N."/>
            <person name="Submissions S."/>
        </authorList>
    </citation>
    <scope>NUCLEOTIDE SEQUENCE [LARGE SCALE GENOMIC DNA]</scope>
    <source>
        <strain evidence="4">CGMCC 1.10971</strain>
    </source>
</reference>
<dbReference type="InterPro" id="IPR008571">
    <property type="entry name" value="HerA-like"/>
</dbReference>
<feature type="compositionally biased region" description="Polar residues" evidence="1">
    <location>
        <begin position="1324"/>
        <end position="1334"/>
    </location>
</feature>
<name>A0A1I2TV28_9GAMM</name>
<feature type="region of interest" description="Disordered" evidence="1">
    <location>
        <begin position="1287"/>
        <end position="1334"/>
    </location>
</feature>
<sequence>MSVKRFENFIATQFATWAPNHVSAGERFQFKSPSQEIRKKIYRALIELAGDNSVSYKVESISDVISMPYLDLNGLKVLPLLHSDDDDGFNEHFLAHLRDEPESDNSLLSGMALLFLHNSTLDTIVNSSDDLAYEGGIWHPSSIKTALTNLIDEQNDAKGISNCLLDYQFDAISEDGATMFGFEKLYNSLEDGEIEFHELELFNDPFIKELSDDTDQIKKRLEKNRQLYRSIEHDVEHFSGQLQSRLKQFGSKFIAKHFPKGDLKSWKDVHFQTYLDEINRNSQPTLVFDEITSEQCESIARSSGTSKAAERKQHIIIQVPANEMAFDFTATFFGNDLDTNQLTTPNRLLPLGHDLKATKGSKHCKLTVKGPFDGTPLFFTVGTGGRDRSTEKFDFHCLVIRKGDFYIEGFQNIYTISAKAQIINLHTNEYFLTVNPSANQRVELEECGESALFTTTAEVHFKELANDSELIDFKINSGLHRLHFNVEGEVATESLSLPLLFDRDRFSRLFRDSYYGEFSRRKDKVLIDNKEVTPVSVRLTLLRWEADFLDQELIALNHEGNTPLSSLLTICPELHNAYQSLFSYLSCRETLPSLVSWGDEYRDLVHQVVSAYQAYLEQIEIDTVPTNADRLVLQVGMVKSEDCEHFSPFHPLILSYFVELADQIVADGEESSFKYLPRITLERLSPRGLIPYLYDNEHAFSYVQLVKENPVWLKAIPHEDSNYDYVRKVVREKIGEFQNAFSQLFSHNGKSKLLINAINQQQCKELLLGIVDYFAKNLDNACCVHVNLYDEQLQFNWFDDFAELASHSQLKEKLGLNKKDKKEIADTLIDTLRTQLTYSKFTHKEAAKSGHAYAHIAFFRNEEKIQPREINIDASISGISADGLLSGEGAESKGNSYFTAFGLRNVPYKLTPHLKLARLYGALIVPARKSSTPYTGSNAIALAVNEGFQKHLEQAYEASIWTTIIDPKVTLDFFRNQNLTLIHFSDQYTTTAGYDAITVTREIKLYRRVLEQGQGGLIEEFNAFNGDWLLKMLTASKSSRKGIEGEIGAYKFVTSMLSESDITWVPLSIGEMVRVSGNIGLRIMESEFAPGAHSKNEGPMSDDILLVGFKDQQLFLLPVEVKTGKPQGTDKAIAQIENLLAHLQNMLGRRSLANKIYRALFMRQVLIQVDKYQLYDVFTEGYFSQLLAEREEWTRGEYRLATLEDYPEGIVVQHIDGQSIPEPSYKEVGAVLCIELPTSLLSTLVGTSLKGLMHEKNIKQLCHVPTKYILGSNLSINEFNISSNDSRSELKQPLPQVSSNTSGVSQTQDTLIETDTRPDKTELETNSDPQVESNFSDNDILKKQILRALSGNNQLRLHYLYRKTSFSREDVSKVLLRNEGILFGHNNGLWFLLDNQEKKVRPNIDIQIDNQQKRIRPDIYVQVDNSATEKVSTQNYRVQNDIGNYGSVKTESSSGSIDDSPEYDNTQSHVRNENFDTTQSESIDTKRKLSGTSNWSGQHLSVLLGHRTIDKAPIFWEPTNTNKVFNTNTGIIGTMGTGKTQFTKSLITQLVRQQKDNVDGKPLGILIFDYKADYIKEDFVKATNATVYGLHHLPFNPFSLVGNKPMLPVHTASLFRATLAKAFGLGPKQEHRIHELVMQAYENCGIQAHNPASWTNNVPTMQNIWDLFLDQEKVEQDSLYAALYELNTFEVFEPNSEKTQSLYDTLNGVTVINLSGYDKKIQNLVVAITLDIFFAQMHQHGSSKLDGDYRQISKMILVDEADNFMSQQFESLKKILKEGREFGVGTILSTQELTHFKAGDMDYSKYILSWIIHRVSQLKSQEIKAIFNSADKNEEERFMQQIRQLDKHYSLYVDGEKKVSKIKDKAFWELLDQ</sequence>
<dbReference type="RefSeq" id="WP_232348807.1">
    <property type="nucleotide sequence ID" value="NZ_FOOU01000011.1"/>
</dbReference>
<keyword evidence="4" id="KW-1185">Reference proteome</keyword>
<evidence type="ECO:0000313" key="4">
    <source>
        <dbReference type="Proteomes" id="UP000198623"/>
    </source>
</evidence>
<evidence type="ECO:0000313" key="3">
    <source>
        <dbReference type="EMBL" id="SFG68752.1"/>
    </source>
</evidence>
<dbReference type="Pfam" id="PF01935">
    <property type="entry name" value="DUF87"/>
    <property type="match status" value="1"/>
</dbReference>
<proteinExistence type="predicted"/>
<dbReference type="InterPro" id="IPR002789">
    <property type="entry name" value="HerA_central"/>
</dbReference>
<dbReference type="InterPro" id="IPR017646">
    <property type="entry name" value="Dnd_assoc_2"/>
</dbReference>
<feature type="compositionally biased region" description="Basic and acidic residues" evidence="1">
    <location>
        <begin position="1314"/>
        <end position="1323"/>
    </location>
</feature>
<gene>
    <name evidence="3" type="ORF">SAMN05216175_11135</name>
</gene>
<evidence type="ECO:0000259" key="2">
    <source>
        <dbReference type="Pfam" id="PF01935"/>
    </source>
</evidence>
<dbReference type="InterPro" id="IPR027417">
    <property type="entry name" value="P-loop_NTPase"/>
</dbReference>
<organism evidence="3 4">
    <name type="scientific">Neptunomonas qingdaonensis</name>
    <dbReference type="NCBI Taxonomy" id="1045558"/>
    <lineage>
        <taxon>Bacteria</taxon>
        <taxon>Pseudomonadati</taxon>
        <taxon>Pseudomonadota</taxon>
        <taxon>Gammaproteobacteria</taxon>
        <taxon>Oceanospirillales</taxon>
        <taxon>Oceanospirillaceae</taxon>
        <taxon>Neptunomonas</taxon>
    </lineage>
</organism>
<dbReference type="SUPFAM" id="SSF52540">
    <property type="entry name" value="P-loop containing nucleoside triphosphate hydrolases"/>
    <property type="match status" value="1"/>
</dbReference>
<dbReference type="STRING" id="1045558.SAMN05216175_11135"/>
<dbReference type="EMBL" id="FOOU01000011">
    <property type="protein sequence ID" value="SFG68752.1"/>
    <property type="molecule type" value="Genomic_DNA"/>
</dbReference>
<dbReference type="PANTHER" id="PTHR42957">
    <property type="entry name" value="HELICASE MJ1565-RELATED"/>
    <property type="match status" value="1"/>
</dbReference>
<dbReference type="Proteomes" id="UP000198623">
    <property type="component" value="Unassembled WGS sequence"/>
</dbReference>
<feature type="domain" description="Helicase HerA central" evidence="2">
    <location>
        <begin position="1520"/>
        <end position="1729"/>
    </location>
</feature>
<evidence type="ECO:0000256" key="1">
    <source>
        <dbReference type="SAM" id="MobiDB-lite"/>
    </source>
</evidence>
<protein>
    <submittedName>
        <fullName evidence="3">DNA phosphorothioation-dependent restriction protein DptH</fullName>
    </submittedName>
</protein>
<feature type="compositionally biased region" description="Polar residues" evidence="1">
    <location>
        <begin position="1295"/>
        <end position="1313"/>
    </location>
</feature>
<feature type="region of interest" description="Disordered" evidence="1">
    <location>
        <begin position="1444"/>
        <end position="1468"/>
    </location>
</feature>